<dbReference type="EMBL" id="WJXA01000011">
    <property type="protein sequence ID" value="KAF7127612.1"/>
    <property type="molecule type" value="Genomic_DNA"/>
</dbReference>
<proteinExistence type="predicted"/>
<reference evidence="1" key="1">
    <citation type="submission" date="2019-11" db="EMBL/GenBank/DDBJ databases">
        <authorList>
            <person name="Liu Y."/>
            <person name="Hou J."/>
            <person name="Li T.-Q."/>
            <person name="Guan C.-H."/>
            <person name="Wu X."/>
            <person name="Wu H.-Z."/>
            <person name="Ling F."/>
            <person name="Zhang R."/>
            <person name="Shi X.-G."/>
            <person name="Ren J.-P."/>
            <person name="Chen E.-F."/>
            <person name="Sun J.-M."/>
        </authorList>
    </citation>
    <scope>NUCLEOTIDE SEQUENCE</scope>
    <source>
        <strain evidence="1">Adult_tree_wgs_1</strain>
        <tissue evidence="1">Leaves</tissue>
    </source>
</reference>
<comment type="caution">
    <text evidence="1">The sequence shown here is derived from an EMBL/GenBank/DDBJ whole genome shotgun (WGS) entry which is preliminary data.</text>
</comment>
<gene>
    <name evidence="1" type="ORF">RHSIM_Rhsim11G0102100</name>
</gene>
<evidence type="ECO:0000313" key="1">
    <source>
        <dbReference type="EMBL" id="KAF7127612.1"/>
    </source>
</evidence>
<evidence type="ECO:0000313" key="2">
    <source>
        <dbReference type="Proteomes" id="UP000626092"/>
    </source>
</evidence>
<accession>A0A834LAV6</accession>
<dbReference type="Proteomes" id="UP000626092">
    <property type="component" value="Unassembled WGS sequence"/>
</dbReference>
<name>A0A834LAV6_RHOSS</name>
<dbReference type="AlphaFoldDB" id="A0A834LAV6"/>
<sequence length="73" mass="7853">MGFPPKKVSAYCRDLLSDDIEVGYGRKCGGNGGFCNEMVRERCPGTEEAFAASIDSWNANSCIDAKLLTSDSP</sequence>
<organism evidence="1 2">
    <name type="scientific">Rhododendron simsii</name>
    <name type="common">Sims's rhododendron</name>
    <dbReference type="NCBI Taxonomy" id="118357"/>
    <lineage>
        <taxon>Eukaryota</taxon>
        <taxon>Viridiplantae</taxon>
        <taxon>Streptophyta</taxon>
        <taxon>Embryophyta</taxon>
        <taxon>Tracheophyta</taxon>
        <taxon>Spermatophyta</taxon>
        <taxon>Magnoliopsida</taxon>
        <taxon>eudicotyledons</taxon>
        <taxon>Gunneridae</taxon>
        <taxon>Pentapetalae</taxon>
        <taxon>asterids</taxon>
        <taxon>Ericales</taxon>
        <taxon>Ericaceae</taxon>
        <taxon>Ericoideae</taxon>
        <taxon>Rhodoreae</taxon>
        <taxon>Rhododendron</taxon>
    </lineage>
</organism>
<keyword evidence="2" id="KW-1185">Reference proteome</keyword>
<protein>
    <submittedName>
        <fullName evidence="1">Uncharacterized protein</fullName>
    </submittedName>
</protein>